<gene>
    <name evidence="1" type="ORF">THITH_01870</name>
</gene>
<dbReference type="KEGG" id="tti:THITH_01870"/>
<organism evidence="1 2">
    <name type="scientific">Thioalkalivibrio paradoxus ARh 1</name>
    <dbReference type="NCBI Taxonomy" id="713585"/>
    <lineage>
        <taxon>Bacteria</taxon>
        <taxon>Pseudomonadati</taxon>
        <taxon>Pseudomonadota</taxon>
        <taxon>Gammaproteobacteria</taxon>
        <taxon>Chromatiales</taxon>
        <taxon>Ectothiorhodospiraceae</taxon>
        <taxon>Thioalkalivibrio</taxon>
    </lineage>
</organism>
<accession>W0DMN9</accession>
<evidence type="ECO:0000313" key="1">
    <source>
        <dbReference type="EMBL" id="AHE99859.1"/>
    </source>
</evidence>
<dbReference type="Proteomes" id="UP000005289">
    <property type="component" value="Chromosome"/>
</dbReference>
<dbReference type="HOGENOM" id="CLU_2653379_0_0_6"/>
<protein>
    <submittedName>
        <fullName evidence="1">Uncharacterized protein</fullName>
    </submittedName>
</protein>
<dbReference type="AlphaFoldDB" id="W0DMN9"/>
<reference evidence="1 2" key="1">
    <citation type="submission" date="2013-12" db="EMBL/GenBank/DDBJ databases">
        <authorList>
            <consortium name="DOE Joint Genome Institute"/>
            <person name="Muyzer G."/>
            <person name="Huntemann M."/>
            <person name="Han J."/>
            <person name="Chen A."/>
            <person name="Kyrpides N."/>
            <person name="Mavromatis K."/>
            <person name="Markowitz V."/>
            <person name="Palaniappan K."/>
            <person name="Ivanova N."/>
            <person name="Schaumberg A."/>
            <person name="Pati A."/>
            <person name="Liolios K."/>
            <person name="Nordberg H.P."/>
            <person name="Cantor M.N."/>
            <person name="Hua S.X."/>
            <person name="Woyke T."/>
        </authorList>
    </citation>
    <scope>NUCLEOTIDE SEQUENCE [LARGE SCALE GENOMIC DNA]</scope>
    <source>
        <strain evidence="1 2">ARh 1</strain>
    </source>
</reference>
<evidence type="ECO:0000313" key="2">
    <source>
        <dbReference type="Proteomes" id="UP000005289"/>
    </source>
</evidence>
<proteinExistence type="predicted"/>
<sequence>MKSFVADSLHDALNGPLPVTRLTGTMVGVAGRKQHSGYPFVGIRTVTPFAEIETGIVEPTDPRLGPETLAALGISR</sequence>
<name>W0DMN9_9GAMM</name>
<keyword evidence="2" id="KW-1185">Reference proteome</keyword>
<dbReference type="EMBL" id="CP007029">
    <property type="protein sequence ID" value="AHE99859.1"/>
    <property type="molecule type" value="Genomic_DNA"/>
</dbReference>